<organism evidence="2 3">
    <name type="scientific">Rheinheimera lutimaris</name>
    <dbReference type="NCBI Taxonomy" id="2740584"/>
    <lineage>
        <taxon>Bacteria</taxon>
        <taxon>Pseudomonadati</taxon>
        <taxon>Pseudomonadota</taxon>
        <taxon>Gammaproteobacteria</taxon>
        <taxon>Chromatiales</taxon>
        <taxon>Chromatiaceae</taxon>
        <taxon>Rheinheimera</taxon>
    </lineage>
</organism>
<dbReference type="RefSeq" id="WP_173502295.1">
    <property type="nucleotide sequence ID" value="NZ_JABSOD010000021.1"/>
</dbReference>
<protein>
    <submittedName>
        <fullName evidence="2">DUF2066 domain-containing protein</fullName>
    </submittedName>
</protein>
<keyword evidence="3" id="KW-1185">Reference proteome</keyword>
<dbReference type="Proteomes" id="UP000523161">
    <property type="component" value="Unassembled WGS sequence"/>
</dbReference>
<sequence length="357" mass="39050">MNKLVRIFSVLSGLILAGAVNAAQVADLYQADVAAEGSTAQWQQQALAQVLTRVSGKADIVTQTDIAAELKRASGYVKQFEAVRHADGNRMRVLLDAVKVNQLLQQHNIPVWGALRPDILVWLVQQQGSERQFVRQAGHVLNTGLQLAFRRAALPLLQPLYDMDDLLNIAETDVWAGFWQQINLASQRYTADVVVAATIDQISTDAEPLWRLTWQRQSDGRTYRDEVTAADEATLMQAFAAGLAGQLAQRYASVMSATDSADLLLKVQGLHNLADLVQVQKLLQQMVGVSQVTISRYQAGMAYYQVSSSVAADGFLKALNFNKQIRPVTAGATDPSTTEPINAAEPVVLATFEFTRG</sequence>
<dbReference type="AlphaFoldDB" id="A0A7Y5AT52"/>
<dbReference type="EMBL" id="JABSOD010000021">
    <property type="protein sequence ID" value="NRQ44066.1"/>
    <property type="molecule type" value="Genomic_DNA"/>
</dbReference>
<dbReference type="InterPro" id="IPR018642">
    <property type="entry name" value="DUF2066"/>
</dbReference>
<proteinExistence type="predicted"/>
<comment type="caution">
    <text evidence="2">The sequence shown here is derived from an EMBL/GenBank/DDBJ whole genome shotgun (WGS) entry which is preliminary data.</text>
</comment>
<evidence type="ECO:0000313" key="2">
    <source>
        <dbReference type="EMBL" id="NRQ44066.1"/>
    </source>
</evidence>
<accession>A0A7Y5AT52</accession>
<gene>
    <name evidence="2" type="ORF">HRH59_16095</name>
</gene>
<feature type="chain" id="PRO_5030669872" evidence="1">
    <location>
        <begin position="23"/>
        <end position="357"/>
    </location>
</feature>
<feature type="signal peptide" evidence="1">
    <location>
        <begin position="1"/>
        <end position="22"/>
    </location>
</feature>
<evidence type="ECO:0000256" key="1">
    <source>
        <dbReference type="SAM" id="SignalP"/>
    </source>
</evidence>
<name>A0A7Y5AT52_9GAMM</name>
<dbReference type="Pfam" id="PF09839">
    <property type="entry name" value="DUF2066"/>
    <property type="match status" value="1"/>
</dbReference>
<evidence type="ECO:0000313" key="3">
    <source>
        <dbReference type="Proteomes" id="UP000523161"/>
    </source>
</evidence>
<reference evidence="2 3" key="1">
    <citation type="submission" date="2020-06" db="EMBL/GenBank/DDBJ databases">
        <title>Rheinheimera sp. nov., a marine bacterium isolated from coastal.</title>
        <authorList>
            <person name="Yu Q."/>
            <person name="Qi Y."/>
            <person name="Pu J."/>
        </authorList>
    </citation>
    <scope>NUCLEOTIDE SEQUENCE [LARGE SCALE GENOMIC DNA]</scope>
    <source>
        <strain evidence="2 3">YQF-2</strain>
    </source>
</reference>
<keyword evidence="1" id="KW-0732">Signal</keyword>